<dbReference type="InterPro" id="IPR050258">
    <property type="entry name" value="Leguminous_Lectin"/>
</dbReference>
<evidence type="ECO:0000313" key="5">
    <source>
        <dbReference type="EMBL" id="KAE8684797.1"/>
    </source>
</evidence>
<name>A0A6A2YZM9_HIBSY</name>
<dbReference type="AlphaFoldDB" id="A0A6A2YZM9"/>
<proteinExistence type="inferred from homology"/>
<dbReference type="PANTHER" id="PTHR32401">
    <property type="entry name" value="CONCANAVALIN A-LIKE LECTIN FAMILY PROTEIN"/>
    <property type="match status" value="1"/>
</dbReference>
<accession>A0A6A2YZM9</accession>
<sequence>MVYFLALFFLLVPASTSQPTELFFPGFSGTISDNLTLTGSAKIEENGILCLTDATGPLLGHAFYSYPFRIKSSTKSEAFSFSNSFAFAIVPEYMSLGGHGLAFVIATSKHLKALPRQYLGIQNATEAEDSPSNQDLVAVEFDTARDLEFQDINDDHVGVDINSLNLMWQVVKY</sequence>
<dbReference type="SUPFAM" id="SSF49899">
    <property type="entry name" value="Concanavalin A-like lectins/glucanases"/>
    <property type="match status" value="1"/>
</dbReference>
<dbReference type="PROSITE" id="PS00307">
    <property type="entry name" value="LECTIN_LEGUME_BETA"/>
    <property type="match status" value="1"/>
</dbReference>
<dbReference type="InterPro" id="IPR013320">
    <property type="entry name" value="ConA-like_dom_sf"/>
</dbReference>
<evidence type="ECO:0000256" key="2">
    <source>
        <dbReference type="ARBA" id="ARBA00022734"/>
    </source>
</evidence>
<feature type="chain" id="PRO_5025349016" description="Legume lectin domain-containing protein" evidence="3">
    <location>
        <begin position="18"/>
        <end position="173"/>
    </location>
</feature>
<dbReference type="InterPro" id="IPR019825">
    <property type="entry name" value="Lectin_legB_Mn/Ca_BS"/>
</dbReference>
<dbReference type="InterPro" id="IPR001220">
    <property type="entry name" value="Legume_lectin_dom"/>
</dbReference>
<feature type="domain" description="Legume lectin" evidence="4">
    <location>
        <begin position="23"/>
        <end position="167"/>
    </location>
</feature>
<keyword evidence="2" id="KW-0430">Lectin</keyword>
<organism evidence="5 6">
    <name type="scientific">Hibiscus syriacus</name>
    <name type="common">Rose of Sharon</name>
    <dbReference type="NCBI Taxonomy" id="106335"/>
    <lineage>
        <taxon>Eukaryota</taxon>
        <taxon>Viridiplantae</taxon>
        <taxon>Streptophyta</taxon>
        <taxon>Embryophyta</taxon>
        <taxon>Tracheophyta</taxon>
        <taxon>Spermatophyta</taxon>
        <taxon>Magnoliopsida</taxon>
        <taxon>eudicotyledons</taxon>
        <taxon>Gunneridae</taxon>
        <taxon>Pentapetalae</taxon>
        <taxon>rosids</taxon>
        <taxon>malvids</taxon>
        <taxon>Malvales</taxon>
        <taxon>Malvaceae</taxon>
        <taxon>Malvoideae</taxon>
        <taxon>Hibiscus</taxon>
    </lineage>
</organism>
<protein>
    <recommendedName>
        <fullName evidence="4">Legume lectin domain-containing protein</fullName>
    </recommendedName>
</protein>
<feature type="signal peptide" evidence="3">
    <location>
        <begin position="1"/>
        <end position="17"/>
    </location>
</feature>
<evidence type="ECO:0000256" key="3">
    <source>
        <dbReference type="SAM" id="SignalP"/>
    </source>
</evidence>
<dbReference type="GO" id="GO:0030246">
    <property type="term" value="F:carbohydrate binding"/>
    <property type="evidence" value="ECO:0007669"/>
    <property type="project" value="UniProtKB-KW"/>
</dbReference>
<dbReference type="EMBL" id="VEPZ02001236">
    <property type="protein sequence ID" value="KAE8684797.1"/>
    <property type="molecule type" value="Genomic_DNA"/>
</dbReference>
<gene>
    <name evidence="5" type="ORF">F3Y22_tig00111105pilonHSYRG00457</name>
</gene>
<dbReference type="CDD" id="cd06899">
    <property type="entry name" value="lectin_legume_LecRK_Arcelin_ConA"/>
    <property type="match status" value="1"/>
</dbReference>
<dbReference type="Pfam" id="PF00139">
    <property type="entry name" value="Lectin_legB"/>
    <property type="match status" value="1"/>
</dbReference>
<dbReference type="PANTHER" id="PTHR32401:SF50">
    <property type="entry name" value="OS07G0133000 PROTEIN"/>
    <property type="match status" value="1"/>
</dbReference>
<keyword evidence="3" id="KW-0732">Signal</keyword>
<dbReference type="Proteomes" id="UP000436088">
    <property type="component" value="Unassembled WGS sequence"/>
</dbReference>
<evidence type="ECO:0000313" key="6">
    <source>
        <dbReference type="Proteomes" id="UP000436088"/>
    </source>
</evidence>
<dbReference type="Gene3D" id="2.60.120.200">
    <property type="match status" value="1"/>
</dbReference>
<evidence type="ECO:0000256" key="1">
    <source>
        <dbReference type="ARBA" id="ARBA00007606"/>
    </source>
</evidence>
<comment type="caution">
    <text evidence="5">The sequence shown here is derived from an EMBL/GenBank/DDBJ whole genome shotgun (WGS) entry which is preliminary data.</text>
</comment>
<keyword evidence="6" id="KW-1185">Reference proteome</keyword>
<reference evidence="5" key="1">
    <citation type="submission" date="2019-09" db="EMBL/GenBank/DDBJ databases">
        <title>Draft genome information of white flower Hibiscus syriacus.</title>
        <authorList>
            <person name="Kim Y.-M."/>
        </authorList>
    </citation>
    <scope>NUCLEOTIDE SEQUENCE [LARGE SCALE GENOMIC DNA]</scope>
    <source>
        <strain evidence="5">YM2019G1</strain>
    </source>
</reference>
<comment type="similarity">
    <text evidence="1">Belongs to the leguminous lectin family.</text>
</comment>
<evidence type="ECO:0000259" key="4">
    <source>
        <dbReference type="Pfam" id="PF00139"/>
    </source>
</evidence>